<dbReference type="Proteomes" id="UP000054279">
    <property type="component" value="Unassembled WGS sequence"/>
</dbReference>
<evidence type="ECO:0000313" key="2">
    <source>
        <dbReference type="EMBL" id="KIJ46887.1"/>
    </source>
</evidence>
<sequence length="89" mass="10199">MCQLKCQPSIPTSSPVGLTIGDLGSQSCWPFYLSNRNIPTSIILTFRQCYLCEYKRIYTMIRDRCTELDIEVRTSTSKFKTVSSFISTK</sequence>
<protein>
    <submittedName>
        <fullName evidence="2">Uncharacterized protein</fullName>
    </submittedName>
</protein>
<reference evidence="2 3" key="1">
    <citation type="submission" date="2014-06" db="EMBL/GenBank/DDBJ databases">
        <title>Evolutionary Origins and Diversification of the Mycorrhizal Mutualists.</title>
        <authorList>
            <consortium name="DOE Joint Genome Institute"/>
            <consortium name="Mycorrhizal Genomics Consortium"/>
            <person name="Kohler A."/>
            <person name="Kuo A."/>
            <person name="Nagy L.G."/>
            <person name="Floudas D."/>
            <person name="Copeland A."/>
            <person name="Barry K.W."/>
            <person name="Cichocki N."/>
            <person name="Veneault-Fourrey C."/>
            <person name="LaButti K."/>
            <person name="Lindquist E.A."/>
            <person name="Lipzen A."/>
            <person name="Lundell T."/>
            <person name="Morin E."/>
            <person name="Murat C."/>
            <person name="Riley R."/>
            <person name="Ohm R."/>
            <person name="Sun H."/>
            <person name="Tunlid A."/>
            <person name="Henrissat B."/>
            <person name="Grigoriev I.V."/>
            <person name="Hibbett D.S."/>
            <person name="Martin F."/>
        </authorList>
    </citation>
    <scope>NUCLEOTIDE SEQUENCE [LARGE SCALE GENOMIC DNA]</scope>
    <source>
        <strain evidence="2 3">SS14</strain>
    </source>
</reference>
<accession>A0A0C9W3Y3</accession>
<organism evidence="2 3">
    <name type="scientific">Sphaerobolus stellatus (strain SS14)</name>
    <dbReference type="NCBI Taxonomy" id="990650"/>
    <lineage>
        <taxon>Eukaryota</taxon>
        <taxon>Fungi</taxon>
        <taxon>Dikarya</taxon>
        <taxon>Basidiomycota</taxon>
        <taxon>Agaricomycotina</taxon>
        <taxon>Agaricomycetes</taxon>
        <taxon>Phallomycetidae</taxon>
        <taxon>Geastrales</taxon>
        <taxon>Sphaerobolaceae</taxon>
        <taxon>Sphaerobolus</taxon>
    </lineage>
</organism>
<dbReference type="AlphaFoldDB" id="A0A0C9W3Y3"/>
<evidence type="ECO:0000313" key="3">
    <source>
        <dbReference type="Proteomes" id="UP000054279"/>
    </source>
</evidence>
<gene>
    <name evidence="2" type="ORF">M422DRAFT_29074</name>
    <name evidence="1" type="ORF">M422DRAFT_39523</name>
</gene>
<proteinExistence type="predicted"/>
<dbReference type="EMBL" id="KN837617">
    <property type="protein sequence ID" value="KIJ23655.1"/>
    <property type="molecule type" value="Genomic_DNA"/>
</dbReference>
<dbReference type="HOGENOM" id="CLU_2456212_0_0_1"/>
<name>A0A0C9W3Y3_SPHS4</name>
<evidence type="ECO:0000313" key="1">
    <source>
        <dbReference type="EMBL" id="KIJ23655.1"/>
    </source>
</evidence>
<dbReference type="EMBL" id="KN837105">
    <property type="protein sequence ID" value="KIJ46887.1"/>
    <property type="molecule type" value="Genomic_DNA"/>
</dbReference>
<keyword evidence="3" id="KW-1185">Reference proteome</keyword>